<protein>
    <recommendedName>
        <fullName evidence="4">Secreted protein</fullName>
    </recommendedName>
</protein>
<evidence type="ECO:0000256" key="1">
    <source>
        <dbReference type="SAM" id="SignalP"/>
    </source>
</evidence>
<dbReference type="EnsemblMetazoa" id="LLOJ004283-RA">
    <property type="protein sequence ID" value="LLOJ004283-PA"/>
    <property type="gene ID" value="LLOJ004283"/>
</dbReference>
<evidence type="ECO:0000313" key="3">
    <source>
        <dbReference type="Proteomes" id="UP000092461"/>
    </source>
</evidence>
<dbReference type="EMBL" id="AJWK01013567">
    <property type="status" value="NOT_ANNOTATED_CDS"/>
    <property type="molecule type" value="Genomic_DNA"/>
</dbReference>
<name>A0A1B0GI78_LUTLO</name>
<organism evidence="2 3">
    <name type="scientific">Lutzomyia longipalpis</name>
    <name type="common">Sand fly</name>
    <dbReference type="NCBI Taxonomy" id="7200"/>
    <lineage>
        <taxon>Eukaryota</taxon>
        <taxon>Metazoa</taxon>
        <taxon>Ecdysozoa</taxon>
        <taxon>Arthropoda</taxon>
        <taxon>Hexapoda</taxon>
        <taxon>Insecta</taxon>
        <taxon>Pterygota</taxon>
        <taxon>Neoptera</taxon>
        <taxon>Endopterygota</taxon>
        <taxon>Diptera</taxon>
        <taxon>Nematocera</taxon>
        <taxon>Psychodoidea</taxon>
        <taxon>Psychodidae</taxon>
        <taxon>Lutzomyia</taxon>
        <taxon>Lutzomyia</taxon>
    </lineage>
</organism>
<accession>A0A1B0GI78</accession>
<proteinExistence type="predicted"/>
<reference evidence="2" key="1">
    <citation type="submission" date="2020-05" db="UniProtKB">
        <authorList>
            <consortium name="EnsemblMetazoa"/>
        </authorList>
    </citation>
    <scope>IDENTIFICATION</scope>
    <source>
        <strain evidence="2">Jacobina</strain>
    </source>
</reference>
<feature type="chain" id="PRO_5008408331" description="Secreted protein" evidence="1">
    <location>
        <begin position="17"/>
        <end position="54"/>
    </location>
</feature>
<sequence>MKFLVIVQCFVALAVAAPQGYQYGLPKFSGDASLIGAGSGAHFSSLGGSGSASS</sequence>
<feature type="signal peptide" evidence="1">
    <location>
        <begin position="1"/>
        <end position="16"/>
    </location>
</feature>
<dbReference type="VEuPathDB" id="VectorBase:LLOJ004283"/>
<keyword evidence="3" id="KW-1185">Reference proteome</keyword>
<evidence type="ECO:0000313" key="2">
    <source>
        <dbReference type="EnsemblMetazoa" id="LLOJ004283-PA"/>
    </source>
</evidence>
<evidence type="ECO:0008006" key="4">
    <source>
        <dbReference type="Google" id="ProtNLM"/>
    </source>
</evidence>
<dbReference type="AlphaFoldDB" id="A0A1B0GI78"/>
<keyword evidence="1" id="KW-0732">Signal</keyword>
<dbReference type="Proteomes" id="UP000092461">
    <property type="component" value="Unassembled WGS sequence"/>
</dbReference>